<dbReference type="AlphaFoldDB" id="A0A0E9UYA1"/>
<organism evidence="1">
    <name type="scientific">Anguilla anguilla</name>
    <name type="common">European freshwater eel</name>
    <name type="synonym">Muraena anguilla</name>
    <dbReference type="NCBI Taxonomy" id="7936"/>
    <lineage>
        <taxon>Eukaryota</taxon>
        <taxon>Metazoa</taxon>
        <taxon>Chordata</taxon>
        <taxon>Craniata</taxon>
        <taxon>Vertebrata</taxon>
        <taxon>Euteleostomi</taxon>
        <taxon>Actinopterygii</taxon>
        <taxon>Neopterygii</taxon>
        <taxon>Teleostei</taxon>
        <taxon>Anguilliformes</taxon>
        <taxon>Anguillidae</taxon>
        <taxon>Anguilla</taxon>
    </lineage>
</organism>
<reference evidence="1" key="1">
    <citation type="submission" date="2014-11" db="EMBL/GenBank/DDBJ databases">
        <authorList>
            <person name="Amaro Gonzalez C."/>
        </authorList>
    </citation>
    <scope>NUCLEOTIDE SEQUENCE</scope>
</reference>
<evidence type="ECO:0000313" key="1">
    <source>
        <dbReference type="EMBL" id="JAH70190.1"/>
    </source>
</evidence>
<proteinExistence type="predicted"/>
<reference evidence="1" key="2">
    <citation type="journal article" date="2015" name="Fish Shellfish Immunol.">
        <title>Early steps in the European eel (Anguilla anguilla)-Vibrio vulnificus interaction in the gills: Role of the RtxA13 toxin.</title>
        <authorList>
            <person name="Callol A."/>
            <person name="Pajuelo D."/>
            <person name="Ebbesson L."/>
            <person name="Teles M."/>
            <person name="MacKenzie S."/>
            <person name="Amaro C."/>
        </authorList>
    </citation>
    <scope>NUCLEOTIDE SEQUENCE</scope>
</reference>
<dbReference type="EMBL" id="GBXM01038387">
    <property type="protein sequence ID" value="JAH70190.1"/>
    <property type="molecule type" value="Transcribed_RNA"/>
</dbReference>
<accession>A0A0E9UYA1</accession>
<name>A0A0E9UYA1_ANGAN</name>
<protein>
    <submittedName>
        <fullName evidence="1">Uncharacterized protein</fullName>
    </submittedName>
</protein>
<sequence>MTYSLNLFPGLKELHSQMDKSYDNLLPCGSALMMPVPP</sequence>